<accession>A0ACC0MPU3</accession>
<organism evidence="1 2">
    <name type="scientific">Rhododendron molle</name>
    <name type="common">Chinese azalea</name>
    <name type="synonym">Azalea mollis</name>
    <dbReference type="NCBI Taxonomy" id="49168"/>
    <lineage>
        <taxon>Eukaryota</taxon>
        <taxon>Viridiplantae</taxon>
        <taxon>Streptophyta</taxon>
        <taxon>Embryophyta</taxon>
        <taxon>Tracheophyta</taxon>
        <taxon>Spermatophyta</taxon>
        <taxon>Magnoliopsida</taxon>
        <taxon>eudicotyledons</taxon>
        <taxon>Gunneridae</taxon>
        <taxon>Pentapetalae</taxon>
        <taxon>asterids</taxon>
        <taxon>Ericales</taxon>
        <taxon>Ericaceae</taxon>
        <taxon>Ericoideae</taxon>
        <taxon>Rhodoreae</taxon>
        <taxon>Rhododendron</taxon>
    </lineage>
</organism>
<dbReference type="Proteomes" id="UP001062846">
    <property type="component" value="Chromosome 8"/>
</dbReference>
<sequence>MFRVGQKRSFSSPVIQKQFVKRRKYYGNKRFSGNKTFYGRRNRLLVGSNKRYLSSKSLKDEVFSPEHGILNRKIHPHYFTLPCLGQGVECRHTNRVKIWTINLEGRFTIRQFDNHLVVSHGDHTMVEDPSQPVDLNNIEGYMGLFVVLDRMPVPTAVPEFSDIFGQVSNTDASMLDLHVRVDQLSRFKVLIRERRYVNESLNGSIFTFKRYVKLNGRNSIMTTFKDMGSNTSGRYGNVRDNAILMYVVWDSVVVSLMRYSLNSRIMYFH</sequence>
<evidence type="ECO:0000313" key="1">
    <source>
        <dbReference type="EMBL" id="KAI8543037.1"/>
    </source>
</evidence>
<name>A0ACC0MPU3_RHOML</name>
<dbReference type="EMBL" id="CM046395">
    <property type="protein sequence ID" value="KAI8543037.1"/>
    <property type="molecule type" value="Genomic_DNA"/>
</dbReference>
<comment type="caution">
    <text evidence="1">The sequence shown here is derived from an EMBL/GenBank/DDBJ whole genome shotgun (WGS) entry which is preliminary data.</text>
</comment>
<keyword evidence="2" id="KW-1185">Reference proteome</keyword>
<evidence type="ECO:0000313" key="2">
    <source>
        <dbReference type="Proteomes" id="UP001062846"/>
    </source>
</evidence>
<gene>
    <name evidence="1" type="ORF">RHMOL_Rhmol08G0187800</name>
</gene>
<proteinExistence type="predicted"/>
<reference evidence="1" key="1">
    <citation type="submission" date="2022-02" db="EMBL/GenBank/DDBJ databases">
        <title>Plant Genome Project.</title>
        <authorList>
            <person name="Zhang R.-G."/>
        </authorList>
    </citation>
    <scope>NUCLEOTIDE SEQUENCE</scope>
    <source>
        <strain evidence="1">AT1</strain>
    </source>
</reference>
<protein>
    <submittedName>
        <fullName evidence="1">Uncharacterized protein</fullName>
    </submittedName>
</protein>